<dbReference type="PANTHER" id="PTHR33452">
    <property type="entry name" value="OXIDOREDUCTASE CATD-RELATED"/>
    <property type="match status" value="1"/>
</dbReference>
<evidence type="ECO:0000256" key="7">
    <source>
        <dbReference type="SAM" id="Phobius"/>
    </source>
</evidence>
<keyword evidence="3" id="KW-1003">Cell membrane</keyword>
<evidence type="ECO:0000256" key="5">
    <source>
        <dbReference type="ARBA" id="ARBA00022989"/>
    </source>
</evidence>
<evidence type="ECO:0000256" key="4">
    <source>
        <dbReference type="ARBA" id="ARBA00022692"/>
    </source>
</evidence>
<accession>A0ABP4C302</accession>
<comment type="caution">
    <text evidence="8">The sequence shown here is derived from an EMBL/GenBank/DDBJ whole genome shotgun (WGS) entry which is preliminary data.</text>
</comment>
<comment type="subcellular location">
    <subcellularLocation>
        <location evidence="1">Cell membrane</location>
        <topology evidence="1">Multi-pass membrane protein</topology>
    </subcellularLocation>
</comment>
<feature type="transmembrane region" description="Helical" evidence="7">
    <location>
        <begin position="66"/>
        <end position="93"/>
    </location>
</feature>
<dbReference type="Proteomes" id="UP001500665">
    <property type="component" value="Unassembled WGS sequence"/>
</dbReference>
<feature type="transmembrane region" description="Helical" evidence="7">
    <location>
        <begin position="134"/>
        <end position="155"/>
    </location>
</feature>
<reference evidence="9" key="1">
    <citation type="journal article" date="2019" name="Int. J. Syst. Evol. Microbiol.">
        <title>The Global Catalogue of Microorganisms (GCM) 10K type strain sequencing project: providing services to taxonomists for standard genome sequencing and annotation.</title>
        <authorList>
            <consortium name="The Broad Institute Genomics Platform"/>
            <consortium name="The Broad Institute Genome Sequencing Center for Infectious Disease"/>
            <person name="Wu L."/>
            <person name="Ma J."/>
        </authorList>
    </citation>
    <scope>NUCLEOTIDE SEQUENCE [LARGE SCALE GENOMIC DNA]</scope>
    <source>
        <strain evidence="9">JCM 10696</strain>
    </source>
</reference>
<proteinExistence type="inferred from homology"/>
<comment type="similarity">
    <text evidence="2">Belongs to the DoxX family.</text>
</comment>
<protein>
    <submittedName>
        <fullName evidence="8">DoxX family protein</fullName>
    </submittedName>
</protein>
<dbReference type="PANTHER" id="PTHR33452:SF1">
    <property type="entry name" value="INNER MEMBRANE PROTEIN YPHA-RELATED"/>
    <property type="match status" value="1"/>
</dbReference>
<keyword evidence="6 7" id="KW-0472">Membrane</keyword>
<evidence type="ECO:0000256" key="3">
    <source>
        <dbReference type="ARBA" id="ARBA00022475"/>
    </source>
</evidence>
<dbReference type="InterPro" id="IPR051907">
    <property type="entry name" value="DoxX-like_oxidoreductase"/>
</dbReference>
<gene>
    <name evidence="8" type="ORF">GCM10009550_45200</name>
</gene>
<feature type="transmembrane region" description="Helical" evidence="7">
    <location>
        <begin position="105"/>
        <end position="122"/>
    </location>
</feature>
<keyword evidence="4 7" id="KW-0812">Transmembrane</keyword>
<organism evidence="8 9">
    <name type="scientific">Actinocorallia libanotica</name>
    <dbReference type="NCBI Taxonomy" id="46162"/>
    <lineage>
        <taxon>Bacteria</taxon>
        <taxon>Bacillati</taxon>
        <taxon>Actinomycetota</taxon>
        <taxon>Actinomycetes</taxon>
        <taxon>Streptosporangiales</taxon>
        <taxon>Thermomonosporaceae</taxon>
        <taxon>Actinocorallia</taxon>
    </lineage>
</organism>
<dbReference type="EMBL" id="BAAAHH010000019">
    <property type="protein sequence ID" value="GAA0957592.1"/>
    <property type="molecule type" value="Genomic_DNA"/>
</dbReference>
<evidence type="ECO:0000313" key="9">
    <source>
        <dbReference type="Proteomes" id="UP001500665"/>
    </source>
</evidence>
<evidence type="ECO:0000256" key="1">
    <source>
        <dbReference type="ARBA" id="ARBA00004651"/>
    </source>
</evidence>
<evidence type="ECO:0000256" key="2">
    <source>
        <dbReference type="ARBA" id="ARBA00006679"/>
    </source>
</evidence>
<keyword evidence="5 7" id="KW-1133">Transmembrane helix</keyword>
<name>A0ABP4C302_9ACTN</name>
<evidence type="ECO:0000256" key="6">
    <source>
        <dbReference type="ARBA" id="ARBA00023136"/>
    </source>
</evidence>
<dbReference type="Pfam" id="PF07681">
    <property type="entry name" value="DoxX"/>
    <property type="match status" value="1"/>
</dbReference>
<dbReference type="InterPro" id="IPR032808">
    <property type="entry name" value="DoxX"/>
</dbReference>
<evidence type="ECO:0000313" key="8">
    <source>
        <dbReference type="EMBL" id="GAA0957592.1"/>
    </source>
</evidence>
<sequence>MRMDFGLLLLRLLFGLAIASHGAQKLFGWFGGNGIEGTAAFFAQLGYEPGELFAVIAGLSEFVGGLLLALGLFTPLGAAMVMGVMLNAVIVDWEKGFYMAFEKPALFGFAALALAFTGPGRYSLDHGRRWEPSGIGWGFSALALAVIAALITLLVRQ</sequence>
<keyword evidence="9" id="KW-1185">Reference proteome</keyword>